<dbReference type="EMBL" id="JROU02001522">
    <property type="protein sequence ID" value="OEH76135.1"/>
    <property type="molecule type" value="Genomic_DNA"/>
</dbReference>
<evidence type="ECO:0000313" key="1">
    <source>
        <dbReference type="EMBL" id="OEH76135.1"/>
    </source>
</evidence>
<dbReference type="VEuPathDB" id="ToxoDB:cyc_04205"/>
<name>A0A1D3CY60_9EIME</name>
<organism evidence="1 2">
    <name type="scientific">Cyclospora cayetanensis</name>
    <dbReference type="NCBI Taxonomy" id="88456"/>
    <lineage>
        <taxon>Eukaryota</taxon>
        <taxon>Sar</taxon>
        <taxon>Alveolata</taxon>
        <taxon>Apicomplexa</taxon>
        <taxon>Conoidasida</taxon>
        <taxon>Coccidia</taxon>
        <taxon>Eucoccidiorida</taxon>
        <taxon>Eimeriorina</taxon>
        <taxon>Eimeriidae</taxon>
        <taxon>Cyclospora</taxon>
    </lineage>
</organism>
<gene>
    <name evidence="1" type="ORF">cyc_04205</name>
</gene>
<keyword evidence="2" id="KW-1185">Reference proteome</keyword>
<evidence type="ECO:0000313" key="2">
    <source>
        <dbReference type="Proteomes" id="UP000095192"/>
    </source>
</evidence>
<proteinExistence type="predicted"/>
<dbReference type="VEuPathDB" id="ToxoDB:LOC34618384"/>
<dbReference type="InParanoid" id="A0A1D3CY60"/>
<reference evidence="1 2" key="1">
    <citation type="journal article" date="2016" name="BMC Genomics">
        <title>Comparative genomics reveals Cyclospora cayetanensis possesses coccidia-like metabolism and invasion components but unique surface antigens.</title>
        <authorList>
            <person name="Liu S."/>
            <person name="Wang L."/>
            <person name="Zheng H."/>
            <person name="Xu Z."/>
            <person name="Roellig D.M."/>
            <person name="Li N."/>
            <person name="Frace M.A."/>
            <person name="Tang K."/>
            <person name="Arrowood M.J."/>
            <person name="Moss D.M."/>
            <person name="Zhang L."/>
            <person name="Feng Y."/>
            <person name="Xiao L."/>
        </authorList>
    </citation>
    <scope>NUCLEOTIDE SEQUENCE [LARGE SCALE GENOMIC DNA]</scope>
    <source>
        <strain evidence="1 2">CHN_HEN01</strain>
    </source>
</reference>
<accession>A0A1D3CY60</accession>
<dbReference type="Proteomes" id="UP000095192">
    <property type="component" value="Unassembled WGS sequence"/>
</dbReference>
<sequence length="98" mass="10738">MKFSASLRLEAVPHLIGITAALQRLTKGGPPGSCCLKLTPRKLFLNTRQPLCELYAELNMVETPHPETPCLTTAAPRSLRLRRFPLESLGKLPSLTAS</sequence>
<comment type="caution">
    <text evidence="1">The sequence shown here is derived from an EMBL/GenBank/DDBJ whole genome shotgun (WGS) entry which is preliminary data.</text>
</comment>
<dbReference type="AlphaFoldDB" id="A0A1D3CY60"/>
<protein>
    <submittedName>
        <fullName evidence="1">Uncharacterized protein</fullName>
    </submittedName>
</protein>